<dbReference type="KEGG" id="scc:Spico_1159"/>
<keyword evidence="1" id="KW-0479">Metal-binding</keyword>
<evidence type="ECO:0000256" key="1">
    <source>
        <dbReference type="ARBA" id="ARBA00022723"/>
    </source>
</evidence>
<dbReference type="GO" id="GO:0051536">
    <property type="term" value="F:iron-sulfur cluster binding"/>
    <property type="evidence" value="ECO:0007669"/>
    <property type="project" value="UniProtKB-KW"/>
</dbReference>
<dbReference type="Gene3D" id="3.80.30.30">
    <property type="match status" value="1"/>
</dbReference>
<gene>
    <name evidence="5" type="ordered locus">Spico_1159</name>
</gene>
<dbReference type="HOGENOM" id="CLU_015525_2_2_12"/>
<dbReference type="InterPro" id="IPR040086">
    <property type="entry name" value="MJ0683-like"/>
</dbReference>
<dbReference type="Proteomes" id="UP000007939">
    <property type="component" value="Chromosome"/>
</dbReference>
<dbReference type="Pfam" id="PF04055">
    <property type="entry name" value="Radical_SAM"/>
    <property type="match status" value="1"/>
</dbReference>
<dbReference type="GO" id="GO:0003824">
    <property type="term" value="F:catalytic activity"/>
    <property type="evidence" value="ECO:0007669"/>
    <property type="project" value="InterPro"/>
</dbReference>
<dbReference type="SFLD" id="SFLDG01084">
    <property type="entry name" value="Uncharacterised_Radical_SAM_Su"/>
    <property type="match status" value="1"/>
</dbReference>
<organism evidence="5 6">
    <name type="scientific">Parasphaerochaeta coccoides (strain ATCC BAA-1237 / DSM 17374 / SPN1)</name>
    <name type="common">Sphaerochaeta coccoides</name>
    <dbReference type="NCBI Taxonomy" id="760011"/>
    <lineage>
        <taxon>Bacteria</taxon>
        <taxon>Pseudomonadati</taxon>
        <taxon>Spirochaetota</taxon>
        <taxon>Spirochaetia</taxon>
        <taxon>Spirochaetales</taxon>
        <taxon>Sphaerochaetaceae</taxon>
        <taxon>Parasphaerochaeta</taxon>
    </lineage>
</organism>
<keyword evidence="3" id="KW-0411">Iron-sulfur</keyword>
<dbReference type="InterPro" id="IPR007197">
    <property type="entry name" value="rSAM"/>
</dbReference>
<reference evidence="6" key="1">
    <citation type="submission" date="2011-04" db="EMBL/GenBank/DDBJ databases">
        <title>The complete genome of Spirochaeta coccoides DSM 17374.</title>
        <authorList>
            <person name="Lucas S."/>
            <person name="Copeland A."/>
            <person name="Lapidus A."/>
            <person name="Bruce D."/>
            <person name="Goodwin L."/>
            <person name="Pitluck S."/>
            <person name="Peters L."/>
            <person name="Kyrpides N."/>
            <person name="Mavromatis K."/>
            <person name="Pagani I."/>
            <person name="Ivanova N."/>
            <person name="Ovchinnikova G."/>
            <person name="Lu M."/>
            <person name="Detter J.C."/>
            <person name="Tapia R."/>
            <person name="Han C."/>
            <person name="Land M."/>
            <person name="Hauser L."/>
            <person name="Markowitz V."/>
            <person name="Cheng J.-F."/>
            <person name="Hugenholtz P."/>
            <person name="Woyke T."/>
            <person name="Wu D."/>
            <person name="Spring S."/>
            <person name="Schroeder M."/>
            <person name="Brambilla E."/>
            <person name="Klenk H.-P."/>
            <person name="Eisen J.A."/>
        </authorList>
    </citation>
    <scope>NUCLEOTIDE SEQUENCE [LARGE SCALE GENOMIC DNA]</scope>
    <source>
        <strain evidence="6">ATCC BAA-1237 / DSM 17374 / SPN1</strain>
    </source>
</reference>
<dbReference type="InterPro" id="IPR058240">
    <property type="entry name" value="rSAM_sf"/>
</dbReference>
<dbReference type="AlphaFoldDB" id="F4GL35"/>
<evidence type="ECO:0000256" key="2">
    <source>
        <dbReference type="ARBA" id="ARBA00023004"/>
    </source>
</evidence>
<dbReference type="SUPFAM" id="SSF102114">
    <property type="entry name" value="Radical SAM enzymes"/>
    <property type="match status" value="1"/>
</dbReference>
<dbReference type="GO" id="GO:0046872">
    <property type="term" value="F:metal ion binding"/>
    <property type="evidence" value="ECO:0007669"/>
    <property type="project" value="UniProtKB-KW"/>
</dbReference>
<keyword evidence="6" id="KW-1185">Reference proteome</keyword>
<dbReference type="PANTHER" id="PTHR43432">
    <property type="entry name" value="SLR0285 PROTEIN"/>
    <property type="match status" value="1"/>
</dbReference>
<protein>
    <submittedName>
        <fullName evidence="5">Radical SAM domain protein</fullName>
    </submittedName>
</protein>
<evidence type="ECO:0000313" key="5">
    <source>
        <dbReference type="EMBL" id="AEC02375.1"/>
    </source>
</evidence>
<dbReference type="EMBL" id="CP002659">
    <property type="protein sequence ID" value="AEC02375.1"/>
    <property type="molecule type" value="Genomic_DNA"/>
</dbReference>
<feature type="domain" description="Radical SAM core" evidence="4">
    <location>
        <begin position="24"/>
        <end position="196"/>
    </location>
</feature>
<reference evidence="5 6" key="2">
    <citation type="journal article" date="2012" name="Stand. Genomic Sci.">
        <title>Complete genome sequence of the termite hindgut bacterium Spirochaeta coccoides type strain (SPN1(T)), reclassification in the genus Sphaerochaeta as Sphaerochaeta coccoides comb. nov. and emendations of the family Spirochaetaceae and the genus Sphaerochaeta.</title>
        <authorList>
            <person name="Abt B."/>
            <person name="Han C."/>
            <person name="Scheuner C."/>
            <person name="Lu M."/>
            <person name="Lapidus A."/>
            <person name="Nolan M."/>
            <person name="Lucas S."/>
            <person name="Hammon N."/>
            <person name="Deshpande S."/>
            <person name="Cheng J.F."/>
            <person name="Tapia R."/>
            <person name="Goodwin L.A."/>
            <person name="Pitluck S."/>
            <person name="Liolios K."/>
            <person name="Pagani I."/>
            <person name="Ivanova N."/>
            <person name="Mavromatis K."/>
            <person name="Mikhailova N."/>
            <person name="Huntemann M."/>
            <person name="Pati A."/>
            <person name="Chen A."/>
            <person name="Palaniappan K."/>
            <person name="Land M."/>
            <person name="Hauser L."/>
            <person name="Brambilla E.M."/>
            <person name="Rohde M."/>
            <person name="Spring S."/>
            <person name="Gronow S."/>
            <person name="Goker M."/>
            <person name="Woyke T."/>
            <person name="Bristow J."/>
            <person name="Eisen J.A."/>
            <person name="Markowitz V."/>
            <person name="Hugenholtz P."/>
            <person name="Kyrpides N.C."/>
            <person name="Klenk H.P."/>
            <person name="Detter J.C."/>
        </authorList>
    </citation>
    <scope>NUCLEOTIDE SEQUENCE [LARGE SCALE GENOMIC DNA]</scope>
    <source>
        <strain evidence="6">ATCC BAA-1237 / DSM 17374 / SPN1</strain>
    </source>
</reference>
<dbReference type="OrthoDB" id="9785699at2"/>
<name>F4GL35_PARC1</name>
<dbReference type="SFLD" id="SFLDS00029">
    <property type="entry name" value="Radical_SAM"/>
    <property type="match status" value="1"/>
</dbReference>
<dbReference type="eggNOG" id="COG1533">
    <property type="taxonomic scope" value="Bacteria"/>
</dbReference>
<dbReference type="RefSeq" id="WP_013739770.1">
    <property type="nucleotide sequence ID" value="NC_015436.1"/>
</dbReference>
<dbReference type="PANTHER" id="PTHR43432:SF3">
    <property type="entry name" value="SLR0285 PROTEIN"/>
    <property type="match status" value="1"/>
</dbReference>
<accession>F4GL35</accession>
<proteinExistence type="predicted"/>
<evidence type="ECO:0000313" key="6">
    <source>
        <dbReference type="Proteomes" id="UP000007939"/>
    </source>
</evidence>
<evidence type="ECO:0000259" key="4">
    <source>
        <dbReference type="Pfam" id="PF04055"/>
    </source>
</evidence>
<dbReference type="STRING" id="760011.Spico_1159"/>
<evidence type="ECO:0000256" key="3">
    <source>
        <dbReference type="ARBA" id="ARBA00023014"/>
    </source>
</evidence>
<sequence length="274" mass="31481">MNVKHIRAKAILTKSALPEADFVINPYTGCYFACNYCYACFMAKFEGRAVSEWGDYVYVKENVKELLEKALKRREYYAGKRVLIGSVTDPYQPIEKNEKITHSILETLIKNNPFGYVEILTKSPIVTRDIDILTRIDNLKVGITVTASSGKRIEYENRAPSNTIRLKTLAKLVESGIKTYAFIGPLLPFYQEKPDELDDIFRVLHNVGVQEVFVEYLNINAQIALRLRGKVPVEVLSKKYLDSSHKKLEVLVNESISRYNFSLRHAEIIQHRKE</sequence>
<keyword evidence="2" id="KW-0408">Iron</keyword>